<accession>A0A9J5YW37</accession>
<keyword evidence="2" id="KW-1185">Reference proteome</keyword>
<dbReference type="Proteomes" id="UP000824120">
    <property type="component" value="Chromosome 5"/>
</dbReference>
<dbReference type="OrthoDB" id="3248508at2759"/>
<name>A0A9J5YW37_SOLCO</name>
<dbReference type="InterPro" id="IPR012340">
    <property type="entry name" value="NA-bd_OB-fold"/>
</dbReference>
<dbReference type="AlphaFoldDB" id="A0A9J5YW37"/>
<gene>
    <name evidence="1" type="ORF">H5410_026277</name>
</gene>
<dbReference type="Gene3D" id="2.40.50.140">
    <property type="entry name" value="Nucleic acid-binding proteins"/>
    <property type="match status" value="1"/>
</dbReference>
<proteinExistence type="predicted"/>
<evidence type="ECO:0000313" key="1">
    <source>
        <dbReference type="EMBL" id="KAG5604785.1"/>
    </source>
</evidence>
<comment type="caution">
    <text evidence="1">The sequence shown here is derived from an EMBL/GenBank/DDBJ whole genome shotgun (WGS) entry which is preliminary data.</text>
</comment>
<sequence>MLHYVSVITNLHELFPDLICALVSVSPLIQNATSKRRKIVGTNELIDHTSVTFWGDFAENDGAFLKKLKDDKSILGLCDVRVSIYKGIQQSINLYCSCEQRLNQSNVRKSKQYSSLADKKDITVTPSKVMLRIIEVPLVHILDGLLADSHVRTNRHSTPL</sequence>
<evidence type="ECO:0000313" key="2">
    <source>
        <dbReference type="Proteomes" id="UP000824120"/>
    </source>
</evidence>
<dbReference type="SUPFAM" id="SSF50249">
    <property type="entry name" value="Nucleic acid-binding proteins"/>
    <property type="match status" value="1"/>
</dbReference>
<reference evidence="1 2" key="1">
    <citation type="submission" date="2020-09" db="EMBL/GenBank/DDBJ databases">
        <title>De no assembly of potato wild relative species, Solanum commersonii.</title>
        <authorList>
            <person name="Cho K."/>
        </authorList>
    </citation>
    <scope>NUCLEOTIDE SEQUENCE [LARGE SCALE GENOMIC DNA]</scope>
    <source>
        <strain evidence="1">LZ3.2</strain>
        <tissue evidence="1">Leaf</tissue>
    </source>
</reference>
<protein>
    <submittedName>
        <fullName evidence="1">Uncharacterized protein</fullName>
    </submittedName>
</protein>
<organism evidence="1 2">
    <name type="scientific">Solanum commersonii</name>
    <name type="common">Commerson's wild potato</name>
    <name type="synonym">Commerson's nightshade</name>
    <dbReference type="NCBI Taxonomy" id="4109"/>
    <lineage>
        <taxon>Eukaryota</taxon>
        <taxon>Viridiplantae</taxon>
        <taxon>Streptophyta</taxon>
        <taxon>Embryophyta</taxon>
        <taxon>Tracheophyta</taxon>
        <taxon>Spermatophyta</taxon>
        <taxon>Magnoliopsida</taxon>
        <taxon>eudicotyledons</taxon>
        <taxon>Gunneridae</taxon>
        <taxon>Pentapetalae</taxon>
        <taxon>asterids</taxon>
        <taxon>lamiids</taxon>
        <taxon>Solanales</taxon>
        <taxon>Solanaceae</taxon>
        <taxon>Solanoideae</taxon>
        <taxon>Solaneae</taxon>
        <taxon>Solanum</taxon>
    </lineage>
</organism>
<dbReference type="EMBL" id="JACXVP010000005">
    <property type="protein sequence ID" value="KAG5604785.1"/>
    <property type="molecule type" value="Genomic_DNA"/>
</dbReference>